<feature type="domain" description="Bromo" evidence="14">
    <location>
        <begin position="1614"/>
        <end position="1684"/>
    </location>
</feature>
<evidence type="ECO:0000256" key="2">
    <source>
        <dbReference type="ARBA" id="ARBA00022723"/>
    </source>
</evidence>
<evidence type="ECO:0000313" key="19">
    <source>
        <dbReference type="EMBL" id="PFX33541.1"/>
    </source>
</evidence>
<feature type="domain" description="PHD-type" evidence="15">
    <location>
        <begin position="1193"/>
        <end position="1243"/>
    </location>
</feature>
<dbReference type="InterPro" id="IPR036427">
    <property type="entry name" value="Bromodomain-like_sf"/>
</dbReference>
<dbReference type="Proteomes" id="UP000225706">
    <property type="component" value="Unassembled WGS sequence"/>
</dbReference>
<evidence type="ECO:0000256" key="1">
    <source>
        <dbReference type="ARBA" id="ARBA00004123"/>
    </source>
</evidence>
<dbReference type="InterPro" id="IPR013136">
    <property type="entry name" value="WSTF_Acf1_Cbp146"/>
</dbReference>
<dbReference type="PROSITE" id="PS50016">
    <property type="entry name" value="ZF_PHD_2"/>
    <property type="match status" value="2"/>
</dbReference>
<keyword evidence="20" id="KW-1185">Reference proteome</keyword>
<dbReference type="InterPro" id="IPR001841">
    <property type="entry name" value="Znf_RING"/>
</dbReference>
<dbReference type="PROSITE" id="PS50089">
    <property type="entry name" value="ZF_RING_2"/>
    <property type="match status" value="1"/>
</dbReference>
<feature type="compositionally biased region" description="Basic residues" evidence="13">
    <location>
        <begin position="1525"/>
        <end position="1534"/>
    </location>
</feature>
<keyword evidence="4" id="KW-0862">Zinc</keyword>
<evidence type="ECO:0000259" key="15">
    <source>
        <dbReference type="PROSITE" id="PS50016"/>
    </source>
</evidence>
<dbReference type="InterPro" id="IPR001965">
    <property type="entry name" value="Znf_PHD"/>
</dbReference>
<evidence type="ECO:0000256" key="7">
    <source>
        <dbReference type="ARBA" id="ARBA00023117"/>
    </source>
</evidence>
<feature type="compositionally biased region" description="Basic residues" evidence="13">
    <location>
        <begin position="1481"/>
        <end position="1493"/>
    </location>
</feature>
<evidence type="ECO:0000256" key="3">
    <source>
        <dbReference type="ARBA" id="ARBA00022771"/>
    </source>
</evidence>
<dbReference type="CDD" id="cd15541">
    <property type="entry name" value="PHD_TIF1_like"/>
    <property type="match status" value="1"/>
</dbReference>
<feature type="domain" description="DDT" evidence="17">
    <location>
        <begin position="616"/>
        <end position="680"/>
    </location>
</feature>
<evidence type="ECO:0000256" key="5">
    <source>
        <dbReference type="ARBA" id="ARBA00023015"/>
    </source>
</evidence>
<dbReference type="InterPro" id="IPR001487">
    <property type="entry name" value="Bromodomain"/>
</dbReference>
<dbReference type="InterPro" id="IPR047174">
    <property type="entry name" value="BAZ1B"/>
</dbReference>
<dbReference type="SUPFAM" id="SSF57903">
    <property type="entry name" value="FYVE/PHD zinc finger"/>
    <property type="match status" value="2"/>
</dbReference>
<dbReference type="InterPro" id="IPR018501">
    <property type="entry name" value="DDT_dom"/>
</dbReference>
<evidence type="ECO:0000313" key="20">
    <source>
        <dbReference type="Proteomes" id="UP000225706"/>
    </source>
</evidence>
<protein>
    <submittedName>
        <fullName evidence="19">Tyrosine-protein kinase BAZ1B</fullName>
    </submittedName>
</protein>
<feature type="region of interest" description="Disordered" evidence="13">
    <location>
        <begin position="1334"/>
        <end position="1598"/>
    </location>
</feature>
<feature type="domain" description="PHD-type" evidence="15">
    <location>
        <begin position="1282"/>
        <end position="1329"/>
    </location>
</feature>
<feature type="compositionally biased region" description="Basic residues" evidence="13">
    <location>
        <begin position="1420"/>
        <end position="1430"/>
    </location>
</feature>
<feature type="compositionally biased region" description="Basic and acidic residues" evidence="13">
    <location>
        <begin position="237"/>
        <end position="254"/>
    </location>
</feature>
<dbReference type="InterPro" id="IPR019787">
    <property type="entry name" value="Znf_PHD-finger"/>
</dbReference>
<dbReference type="PANTHER" id="PTHR46802">
    <property type="entry name" value="TYROSINE-PROTEIN KINASE BAZ1B"/>
    <property type="match status" value="1"/>
</dbReference>
<dbReference type="GO" id="GO:0006974">
    <property type="term" value="P:DNA damage response"/>
    <property type="evidence" value="ECO:0007669"/>
    <property type="project" value="TreeGrafter"/>
</dbReference>
<accession>A0A2B4SUH2</accession>
<dbReference type="InterPro" id="IPR018359">
    <property type="entry name" value="Bromodomain_CS"/>
</dbReference>
<gene>
    <name evidence="19" type="primary">BAZ1B</name>
    <name evidence="19" type="ORF">AWC38_SpisGene1590</name>
</gene>
<evidence type="ECO:0000256" key="9">
    <source>
        <dbReference type="ARBA" id="ARBA00023242"/>
    </source>
</evidence>
<dbReference type="Pfam" id="PF15612">
    <property type="entry name" value="WHIM1"/>
    <property type="match status" value="1"/>
</dbReference>
<comment type="subcellular location">
    <subcellularLocation>
        <location evidence="1 12">Nucleus</location>
    </subcellularLocation>
</comment>
<dbReference type="PROSITE" id="PS50827">
    <property type="entry name" value="DDT"/>
    <property type="match status" value="1"/>
</dbReference>
<dbReference type="Pfam" id="PF10537">
    <property type="entry name" value="WAC_Acf1_DNA_bd"/>
    <property type="match status" value="1"/>
</dbReference>
<dbReference type="PROSITE" id="PS50014">
    <property type="entry name" value="BROMODOMAIN_2"/>
    <property type="match status" value="1"/>
</dbReference>
<feature type="compositionally biased region" description="Basic residues" evidence="13">
    <location>
        <begin position="1376"/>
        <end position="1391"/>
    </location>
</feature>
<feature type="compositionally biased region" description="Basic and acidic residues" evidence="13">
    <location>
        <begin position="1334"/>
        <end position="1344"/>
    </location>
</feature>
<keyword evidence="9 12" id="KW-0539">Nucleus</keyword>
<feature type="compositionally biased region" description="Polar residues" evidence="13">
    <location>
        <begin position="274"/>
        <end position="291"/>
    </location>
</feature>
<dbReference type="EMBL" id="LSMT01000011">
    <property type="protein sequence ID" value="PFX33541.1"/>
    <property type="molecule type" value="Genomic_DNA"/>
</dbReference>
<reference evidence="20" key="1">
    <citation type="journal article" date="2017" name="bioRxiv">
        <title>Comparative analysis of the genomes of Stylophora pistillata and Acropora digitifera provides evidence for extensive differences between species of corals.</title>
        <authorList>
            <person name="Voolstra C.R."/>
            <person name="Li Y."/>
            <person name="Liew Y.J."/>
            <person name="Baumgarten S."/>
            <person name="Zoccola D."/>
            <person name="Flot J.-F."/>
            <person name="Tambutte S."/>
            <person name="Allemand D."/>
            <person name="Aranda M."/>
        </authorList>
    </citation>
    <scope>NUCLEOTIDE SEQUENCE [LARGE SCALE GENOMIC DNA]</scope>
</reference>
<evidence type="ECO:0000256" key="11">
    <source>
        <dbReference type="PROSITE-ProRule" id="PRU00175"/>
    </source>
</evidence>
<comment type="caution">
    <text evidence="19">The sequence shown here is derived from an EMBL/GenBank/DDBJ whole genome shotgun (WGS) entry which is preliminary data.</text>
</comment>
<dbReference type="SMART" id="SM00249">
    <property type="entry name" value="PHD"/>
    <property type="match status" value="2"/>
</dbReference>
<keyword evidence="8" id="KW-0804">Transcription</keyword>
<dbReference type="PROSITE" id="PS00633">
    <property type="entry name" value="BROMODOMAIN_1"/>
    <property type="match status" value="1"/>
</dbReference>
<feature type="compositionally biased region" description="Basic and acidic residues" evidence="13">
    <location>
        <begin position="843"/>
        <end position="861"/>
    </location>
</feature>
<feature type="region of interest" description="Disordered" evidence="13">
    <location>
        <begin position="774"/>
        <end position="813"/>
    </location>
</feature>
<evidence type="ECO:0000256" key="6">
    <source>
        <dbReference type="ARBA" id="ARBA00023054"/>
    </source>
</evidence>
<feature type="region of interest" description="Disordered" evidence="13">
    <location>
        <begin position="826"/>
        <end position="861"/>
    </location>
</feature>
<dbReference type="InterPro" id="IPR019786">
    <property type="entry name" value="Zinc_finger_PHD-type_CS"/>
</dbReference>
<dbReference type="STRING" id="50429.A0A2B4SUH2"/>
<evidence type="ECO:0000259" key="16">
    <source>
        <dbReference type="PROSITE" id="PS50089"/>
    </source>
</evidence>
<name>A0A2B4SUH2_STYPI</name>
<evidence type="ECO:0000256" key="4">
    <source>
        <dbReference type="ARBA" id="ARBA00022833"/>
    </source>
</evidence>
<dbReference type="GO" id="GO:0090535">
    <property type="term" value="C:WICH complex"/>
    <property type="evidence" value="ECO:0007669"/>
    <property type="project" value="InterPro"/>
</dbReference>
<organism evidence="19 20">
    <name type="scientific">Stylophora pistillata</name>
    <name type="common">Smooth cauliflower coral</name>
    <dbReference type="NCBI Taxonomy" id="50429"/>
    <lineage>
        <taxon>Eukaryota</taxon>
        <taxon>Metazoa</taxon>
        <taxon>Cnidaria</taxon>
        <taxon>Anthozoa</taxon>
        <taxon>Hexacorallia</taxon>
        <taxon>Scleractinia</taxon>
        <taxon>Astrocoeniina</taxon>
        <taxon>Pocilloporidae</taxon>
        <taxon>Stylophora</taxon>
    </lineage>
</organism>
<keyword evidence="5" id="KW-0805">Transcription regulation</keyword>
<dbReference type="PROSITE" id="PS01359">
    <property type="entry name" value="ZF_PHD_1"/>
    <property type="match status" value="2"/>
</dbReference>
<dbReference type="SMART" id="SM00297">
    <property type="entry name" value="BROMO"/>
    <property type="match status" value="1"/>
</dbReference>
<dbReference type="InterPro" id="IPR013083">
    <property type="entry name" value="Znf_RING/FYVE/PHD"/>
</dbReference>
<evidence type="ECO:0000259" key="14">
    <source>
        <dbReference type="PROSITE" id="PS50014"/>
    </source>
</evidence>
<dbReference type="PROSITE" id="PS51136">
    <property type="entry name" value="WAC"/>
    <property type="match status" value="1"/>
</dbReference>
<dbReference type="Gene3D" id="3.30.40.10">
    <property type="entry name" value="Zinc/RING finger domain, C3HC4 (zinc finger)"/>
    <property type="match status" value="2"/>
</dbReference>
<dbReference type="GO" id="GO:0008270">
    <property type="term" value="F:zinc ion binding"/>
    <property type="evidence" value="ECO:0007669"/>
    <property type="project" value="UniProtKB-KW"/>
</dbReference>
<dbReference type="Pfam" id="PF00439">
    <property type="entry name" value="Bromodomain"/>
    <property type="match status" value="1"/>
</dbReference>
<dbReference type="InterPro" id="IPR011011">
    <property type="entry name" value="Znf_FYVE_PHD"/>
</dbReference>
<proteinExistence type="predicted"/>
<dbReference type="InterPro" id="IPR028942">
    <property type="entry name" value="WHIM1_dom"/>
</dbReference>
<evidence type="ECO:0000259" key="17">
    <source>
        <dbReference type="PROSITE" id="PS50827"/>
    </source>
</evidence>
<keyword evidence="2" id="KW-0479">Metal-binding</keyword>
<dbReference type="PRINTS" id="PR00503">
    <property type="entry name" value="BROMODOMAIN"/>
</dbReference>
<dbReference type="InterPro" id="IPR028941">
    <property type="entry name" value="WHIM2_dom"/>
</dbReference>
<keyword evidence="19" id="KW-0808">Transferase</keyword>
<keyword evidence="7 10" id="KW-0103">Bromodomain</keyword>
<keyword evidence="19" id="KW-0418">Kinase</keyword>
<dbReference type="PANTHER" id="PTHR46802:SF1">
    <property type="entry name" value="TYROSINE-PROTEIN KINASE BAZ1B"/>
    <property type="match status" value="1"/>
</dbReference>
<feature type="compositionally biased region" description="Acidic residues" evidence="13">
    <location>
        <begin position="1541"/>
        <end position="1553"/>
    </location>
</feature>
<dbReference type="Gene3D" id="1.20.920.10">
    <property type="entry name" value="Bromodomain-like"/>
    <property type="match status" value="1"/>
</dbReference>
<sequence>MPLLGKKSYKPSPFPNDLKSEEEVFVIRETNEVFRSYDEYINRILSYGFQVWTCQFTGKTNLKYEEAVASEEQALKRLKNFPKYFEKTVLQIVHQSTRTLQMLVQECCKVLEKEFLPSEPVECLVNGKWIQGKILQVHHGDKSESGTDITYDFESDDIQYCLKGIPPKEIRHIKKIPSAELLKCFIRVNTLNPWKTDNSPWLVKSDIAKKYSIAEKLNDFSLVFGKKTIPSSKTPSKGHENTEKQRKKTSDKNKSHGKSQMKKSGLMQKKLDSFRTSSNSKDITVSPSKVSDMTPKKVMPTKKDIIDICSRPDKDDEKTPSSQLRGTPVKCRLVLTPIKSPQVTAAKSITPKISDVSKDIKDVAVEETAKDVVIMGCKTSKSFFSQPSKKVRSSPKQDKCKKFLDSKGMLNKESTKTVNASKKVDLSEPTVKGTKLKEKKLADGTKSAKKKAKLDVSVAEGELVIVDNDSDNDFQSSPLKDKEEIRSLKWNQTTHLLTYFGPLVEHHIANQKWYCGTASEGGFNAAFRKEKPDQAINALIRKTAKEVSSPSCLALDLSTPQRNHITEKWHAHTEGLNRKFNSRVNGLLKKCDDNDLIDAKPLPPCKPVNIPVEITAEMFGDIAMIADFVHTFSNLLAPKETLHISTDNLSQALISGEEGSPLLSKILVIFLQILLQDGSTKGFELGMKLSEMPLTQHTASEISRIYLNSKLKMLLAFEEDKQLQEILESLEKKDFHLFNPEEKTKILVTLCHEVLSSTAIDDYIGNQRAEATELRKQKQAKQKEKNDKIREEKKRLRKEKEEMKKKEEEASKKQLKVDELNVKETGSDCVTSEPHGCCPEMETSNKMEEKRAKEKSEVSLRAEQDMEDYEVVETLRKRREDMAAKDIINEKKLKEKEERLAKEEEEQLNLNVAQCLDSLRLKPLGCDRNHGRYWVFNGVAPGIFVEHGWRNLEDLSRPAGDASKEEKEVGDNADATIETEYQEEVCQEGNDIEMVEETKVESKMDACAKDGVQESRSAAVPYEWSCYSTVEEVEALLSCLSIQGLRESELKKALKEKLPGITDGIVKRNSSGKVLKPETVDEAPYSSIKGELKDTAERLVNGNLAELENDLEEYLEGVDQAMSASDLALQLGKLLPAVLPRFYRGMFHLDNKGSEEAKRRWLDAVNKATTVSRLHLLLGILDSLVIWDLSAEHARCKICGRKDIGKTLILCDHCNQGYHLHCLRPALSEAPEGDWTCPVCKPNERVSSRAESKNYKEESGSDIEDSKDEASEASLNSCDENEDYCYTCGEDGDLICCDTCPLVFHTTCHQPPLRNIPRGAWSCWFCRQPKDQKRAKGRKSETSVKAKAKKHLKRMGNFMRESERRQSSLRIETASKRIRQSHSRDGRRRARDARARAGTRASVSLEDISDEESIDGRDNQKHRRVSRRLQRMYQQDSKDELEESSTRGTNVKSFYGKTSRKALKRQVSSEKDDDEFLERRRNAKKKTSAHNKRQILAVFEDEGDDDGDSEKENLKTSRSASSQKTTHRSTRNRRQVSSSPEESEESGYTEDAAEPNNGRPLGIKDKNAKNLSASKGGQKAATKTRRTGESPENSKRRRVNVEMDTCEQILRALLRHEDSWPFTQAVNLREVPDYLDLVSTPMDLGTIKEKLNSLEYVDVDSFKADVRLVFSNSDKYNLSTSEVGQAGKNLEQYFDKMFEENFSSKDKKSKVHRKR</sequence>
<feature type="domain" description="RING-type" evidence="16">
    <location>
        <begin position="1196"/>
        <end position="1241"/>
    </location>
</feature>
<dbReference type="SUPFAM" id="SSF47370">
    <property type="entry name" value="Bromodomain"/>
    <property type="match status" value="1"/>
</dbReference>
<dbReference type="Pfam" id="PF15613">
    <property type="entry name" value="WSD"/>
    <property type="match status" value="1"/>
</dbReference>
<keyword evidence="3 11" id="KW-0863">Zinc-finger</keyword>
<evidence type="ECO:0000256" key="12">
    <source>
        <dbReference type="PROSITE-ProRule" id="PRU00475"/>
    </source>
</evidence>
<feature type="region of interest" description="Disordered" evidence="13">
    <location>
        <begin position="228"/>
        <end position="303"/>
    </location>
</feature>
<feature type="domain" description="WAC" evidence="18">
    <location>
        <begin position="22"/>
        <end position="128"/>
    </location>
</feature>
<evidence type="ECO:0000256" key="8">
    <source>
        <dbReference type="ARBA" id="ARBA00023163"/>
    </source>
</evidence>
<dbReference type="GO" id="GO:0042393">
    <property type="term" value="F:histone binding"/>
    <property type="evidence" value="ECO:0007669"/>
    <property type="project" value="TreeGrafter"/>
</dbReference>
<dbReference type="OrthoDB" id="5983725at2759"/>
<evidence type="ECO:0000259" key="18">
    <source>
        <dbReference type="PROSITE" id="PS51136"/>
    </source>
</evidence>
<feature type="compositionally biased region" description="Acidic residues" evidence="13">
    <location>
        <begin position="1499"/>
        <end position="1509"/>
    </location>
</feature>
<evidence type="ECO:0000256" key="10">
    <source>
        <dbReference type="PROSITE-ProRule" id="PRU00035"/>
    </source>
</evidence>
<keyword evidence="6" id="KW-0175">Coiled coil</keyword>
<dbReference type="GO" id="GO:0140801">
    <property type="term" value="F:histone H2AXY142 kinase activity"/>
    <property type="evidence" value="ECO:0007669"/>
    <property type="project" value="InterPro"/>
</dbReference>
<evidence type="ECO:0000256" key="13">
    <source>
        <dbReference type="SAM" id="MobiDB-lite"/>
    </source>
</evidence>
<dbReference type="Pfam" id="PF00628">
    <property type="entry name" value="PHD"/>
    <property type="match status" value="2"/>
</dbReference>